<dbReference type="PROSITE" id="PS51194">
    <property type="entry name" value="HELICASE_CTER"/>
    <property type="match status" value="1"/>
</dbReference>
<name>A0ABS5JXL9_9BACT</name>
<dbReference type="Gene3D" id="3.40.50.300">
    <property type="entry name" value="P-loop containing nucleotide triphosphate hydrolases"/>
    <property type="match status" value="2"/>
</dbReference>
<feature type="domain" description="Helicase C-terminal" evidence="6">
    <location>
        <begin position="364"/>
        <end position="561"/>
    </location>
</feature>
<dbReference type="SMART" id="SM00490">
    <property type="entry name" value="HELICc"/>
    <property type="match status" value="1"/>
</dbReference>
<reference evidence="7 8" key="1">
    <citation type="journal article" date="2015" name="Int. J. Syst. Evol. Microbiol.">
        <title>Carboxylicivirga linearis sp. nov., isolated from a sea cucumber culture pond.</title>
        <authorList>
            <person name="Wang F.Q."/>
            <person name="Zhou Y.X."/>
            <person name="Lin X.Z."/>
            <person name="Chen G.J."/>
            <person name="Du Z.J."/>
        </authorList>
    </citation>
    <scope>NUCLEOTIDE SEQUENCE [LARGE SCALE GENOMIC DNA]</scope>
    <source>
        <strain evidence="7 8">FB218</strain>
    </source>
</reference>
<keyword evidence="1" id="KW-0547">Nucleotide-binding</keyword>
<sequence length="861" mass="100001">MTIIEKLTEDILNDEYFNQLFRKSSLLSAYNQFNILNIDTLSEKELKDILRYADILSNSTNSIARNKAYQIITFLNTNYSNDPIYMTVSKAVYSKLGNFPAIKYLEEYNENNSELPLNRLIEVEAKTLIQQVPGSDKFTFTDAQFELFSSLSNSIEYSFSAPTSMGKSFIIKAFIKKVIKNVPPENLVVIVPTRALINQFAIDLKRELTEALETYKYRVVTNSSVSDLITEEQHNYIFVLTPERLISYLSQENNPSIGFLFVDEAHKIASNKDSRSVTSYAAIEKALKKYGNIKLYFASPNVSNPEIFLKLFNRNSNGNSYKTSESPVSQNLFFVDLLNNKIDYIAGNDNVEMESEEFFSINNSIDDLIKNIGREKNNLIYCNSKNRTINYAFNYSKSLNKIPPNEQSSDIKKAINQIKEYIHPDYYLANLLEYKIAYHYGKLPQLIRNSVEELYQNGDVTNVFCTSTLLEGVNMPTQNIFILNNKNGSSKLEPIDFWNLSGRAGRLSKELYGNIYCVQHSDCEWENKEILHRNAIELKPTVLNRIDRNIQRIEKLLREQEISTPKTEKEILQYIANIISVDTMELQGNREPSPLLKKLIEKNKETIIELAKSKVQDFTIPVSILNSNQSINLSVQNKVFNELLKRHKRGVNIKLPSINQPKFYKVCKRVLDYMFDLYEWKNAEKKLNNPNSLSYYATIMTQWVKGFSLNQIIQQSIEYHNNTNKEIILDYDYNNPIVFNPRDKRHINYVIENVIEDIEYILRFLFEKYFNHYHSIVVNLLGEENAGENWATLLEYGTQNRIVIALQNTGISRHTAIKVYEKCRNSGLIIRDNKLERIDKQLVLQKFRKTSMEYDELIKIL</sequence>
<dbReference type="SMART" id="SM00487">
    <property type="entry name" value="DEXDc"/>
    <property type="match status" value="1"/>
</dbReference>
<dbReference type="InterPro" id="IPR014001">
    <property type="entry name" value="Helicase_ATP-bd"/>
</dbReference>
<dbReference type="InterPro" id="IPR027417">
    <property type="entry name" value="P-loop_NTPase"/>
</dbReference>
<proteinExistence type="predicted"/>
<evidence type="ECO:0000313" key="8">
    <source>
        <dbReference type="Proteomes" id="UP000708576"/>
    </source>
</evidence>
<evidence type="ECO:0000256" key="1">
    <source>
        <dbReference type="ARBA" id="ARBA00022741"/>
    </source>
</evidence>
<protein>
    <submittedName>
        <fullName evidence="7">DEAD/DEAH box helicase</fullName>
    </submittedName>
</protein>
<dbReference type="EMBL" id="JAGUCO010000009">
    <property type="protein sequence ID" value="MBS2099204.1"/>
    <property type="molecule type" value="Genomic_DNA"/>
</dbReference>
<evidence type="ECO:0000256" key="2">
    <source>
        <dbReference type="ARBA" id="ARBA00022801"/>
    </source>
</evidence>
<evidence type="ECO:0000313" key="7">
    <source>
        <dbReference type="EMBL" id="MBS2099204.1"/>
    </source>
</evidence>
<keyword evidence="8" id="KW-1185">Reference proteome</keyword>
<evidence type="ECO:0000259" key="5">
    <source>
        <dbReference type="PROSITE" id="PS51192"/>
    </source>
</evidence>
<dbReference type="InterPro" id="IPR001650">
    <property type="entry name" value="Helicase_C-like"/>
</dbReference>
<feature type="domain" description="Helicase ATP-binding" evidence="5">
    <location>
        <begin position="148"/>
        <end position="301"/>
    </location>
</feature>
<accession>A0ABS5JXL9</accession>
<evidence type="ECO:0000256" key="4">
    <source>
        <dbReference type="ARBA" id="ARBA00022840"/>
    </source>
</evidence>
<comment type="caution">
    <text evidence="7">The sequence shown here is derived from an EMBL/GenBank/DDBJ whole genome shotgun (WGS) entry which is preliminary data.</text>
</comment>
<keyword evidence="3 7" id="KW-0347">Helicase</keyword>
<dbReference type="InterPro" id="IPR050474">
    <property type="entry name" value="Hel308_SKI2-like"/>
</dbReference>
<keyword evidence="2" id="KW-0378">Hydrolase</keyword>
<dbReference type="Proteomes" id="UP000708576">
    <property type="component" value="Unassembled WGS sequence"/>
</dbReference>
<keyword evidence="4" id="KW-0067">ATP-binding</keyword>
<organism evidence="7 8">
    <name type="scientific">Carboxylicivirga linearis</name>
    <dbReference type="NCBI Taxonomy" id="1628157"/>
    <lineage>
        <taxon>Bacteria</taxon>
        <taxon>Pseudomonadati</taxon>
        <taxon>Bacteroidota</taxon>
        <taxon>Bacteroidia</taxon>
        <taxon>Marinilabiliales</taxon>
        <taxon>Marinilabiliaceae</taxon>
        <taxon>Carboxylicivirga</taxon>
    </lineage>
</organism>
<dbReference type="InterPro" id="IPR011545">
    <property type="entry name" value="DEAD/DEAH_box_helicase_dom"/>
</dbReference>
<dbReference type="Pfam" id="PF00270">
    <property type="entry name" value="DEAD"/>
    <property type="match status" value="1"/>
</dbReference>
<gene>
    <name evidence="7" type="ORF">KEM10_13005</name>
</gene>
<evidence type="ECO:0000256" key="3">
    <source>
        <dbReference type="ARBA" id="ARBA00022806"/>
    </source>
</evidence>
<dbReference type="Pfam" id="PF00271">
    <property type="entry name" value="Helicase_C"/>
    <property type="match status" value="1"/>
</dbReference>
<dbReference type="PANTHER" id="PTHR47961">
    <property type="entry name" value="DNA POLYMERASE THETA, PUTATIVE (AFU_ORTHOLOGUE AFUA_1G05260)-RELATED"/>
    <property type="match status" value="1"/>
</dbReference>
<dbReference type="GO" id="GO:0004386">
    <property type="term" value="F:helicase activity"/>
    <property type="evidence" value="ECO:0007669"/>
    <property type="project" value="UniProtKB-KW"/>
</dbReference>
<dbReference type="PROSITE" id="PS51192">
    <property type="entry name" value="HELICASE_ATP_BIND_1"/>
    <property type="match status" value="1"/>
</dbReference>
<evidence type="ECO:0000259" key="6">
    <source>
        <dbReference type="PROSITE" id="PS51194"/>
    </source>
</evidence>
<dbReference type="SUPFAM" id="SSF52540">
    <property type="entry name" value="P-loop containing nucleoside triphosphate hydrolases"/>
    <property type="match status" value="2"/>
</dbReference>
<dbReference type="PANTHER" id="PTHR47961:SF6">
    <property type="entry name" value="DNA-DIRECTED DNA POLYMERASE"/>
    <property type="match status" value="1"/>
</dbReference>
<dbReference type="RefSeq" id="WP_212216449.1">
    <property type="nucleotide sequence ID" value="NZ_JAGUCO010000009.1"/>
</dbReference>